<evidence type="ECO:0000313" key="1">
    <source>
        <dbReference type="EMBL" id="MEK9499833.1"/>
    </source>
</evidence>
<dbReference type="Proteomes" id="UP001484239">
    <property type="component" value="Unassembled WGS sequence"/>
</dbReference>
<name>A0ABU9E533_9BACT</name>
<comment type="caution">
    <text evidence="1">The sequence shown here is derived from an EMBL/GenBank/DDBJ whole genome shotgun (WGS) entry which is preliminary data.</text>
</comment>
<sequence>MPTSRASRSVLAVAALALAGCGGDSPAEPDDMDPRVVKADPSFQADIQEIFERKGCSASTCHGESQRAGLDLRSGTSYDALVGVTATTESVIRVIPGDAEGSYIVMRVEGRQTVGNRMPLGGTPLDSIDVANLRNWIARGAARN</sequence>
<evidence type="ECO:0008006" key="3">
    <source>
        <dbReference type="Google" id="ProtNLM"/>
    </source>
</evidence>
<dbReference type="EMBL" id="JBBHLI010000001">
    <property type="protein sequence ID" value="MEK9499833.1"/>
    <property type="molecule type" value="Genomic_DNA"/>
</dbReference>
<proteinExistence type="predicted"/>
<dbReference type="RefSeq" id="WP_405278079.1">
    <property type="nucleotide sequence ID" value="NZ_CP144380.1"/>
</dbReference>
<evidence type="ECO:0000313" key="2">
    <source>
        <dbReference type="Proteomes" id="UP001484239"/>
    </source>
</evidence>
<accession>A0ABU9E533</accession>
<protein>
    <recommendedName>
        <fullName evidence="3">Cytochrome c domain-containing protein</fullName>
    </recommendedName>
</protein>
<reference evidence="1 2" key="1">
    <citation type="submission" date="2024-02" db="EMBL/GenBank/DDBJ databases">
        <title>A novel Gemmatimonadota bacterium.</title>
        <authorList>
            <person name="Du Z.-J."/>
            <person name="Ye Y.-Q."/>
        </authorList>
    </citation>
    <scope>NUCLEOTIDE SEQUENCE [LARGE SCALE GENOMIC DNA]</scope>
    <source>
        <strain evidence="1 2">DH-20</strain>
    </source>
</reference>
<organism evidence="1 2">
    <name type="scientific">Gaopeijia maritima</name>
    <dbReference type="NCBI Taxonomy" id="3119007"/>
    <lineage>
        <taxon>Bacteria</taxon>
        <taxon>Pseudomonadati</taxon>
        <taxon>Gemmatimonadota</taxon>
        <taxon>Longimicrobiia</taxon>
        <taxon>Gaopeijiales</taxon>
        <taxon>Gaopeijiaceae</taxon>
        <taxon>Gaopeijia</taxon>
    </lineage>
</organism>
<dbReference type="PROSITE" id="PS51257">
    <property type="entry name" value="PROKAR_LIPOPROTEIN"/>
    <property type="match status" value="1"/>
</dbReference>
<keyword evidence="2" id="KW-1185">Reference proteome</keyword>
<gene>
    <name evidence="1" type="ORF">WI372_02410</name>
</gene>